<feature type="chain" id="PRO_5026690546" evidence="2">
    <location>
        <begin position="28"/>
        <end position="65"/>
    </location>
</feature>
<protein>
    <submittedName>
        <fullName evidence="3">Uncharacterized protein</fullName>
    </submittedName>
</protein>
<reference evidence="3" key="1">
    <citation type="submission" date="2020-02" db="EMBL/GenBank/DDBJ databases">
        <authorList>
            <person name="Meier V. D."/>
        </authorList>
    </citation>
    <scope>NUCLEOTIDE SEQUENCE</scope>
    <source>
        <strain evidence="3">AVDCRST_MAG78</strain>
    </source>
</reference>
<sequence>MRRTYTTGLMVLTAALLVLACFLFALAQGGQSPEPQRGARRPNRHLVRVGRAGGGRGVRPERGTG</sequence>
<gene>
    <name evidence="3" type="ORF">AVDCRST_MAG78-1499</name>
</gene>
<feature type="region of interest" description="Disordered" evidence="1">
    <location>
        <begin position="30"/>
        <end position="65"/>
    </location>
</feature>
<name>A0A6J4PZ86_9ACTN</name>
<evidence type="ECO:0000256" key="1">
    <source>
        <dbReference type="SAM" id="MobiDB-lite"/>
    </source>
</evidence>
<keyword evidence="2" id="KW-0732">Signal</keyword>
<dbReference type="AlphaFoldDB" id="A0A6J4PZ86"/>
<evidence type="ECO:0000256" key="2">
    <source>
        <dbReference type="SAM" id="SignalP"/>
    </source>
</evidence>
<proteinExistence type="predicted"/>
<feature type="compositionally biased region" description="Basic residues" evidence="1">
    <location>
        <begin position="38"/>
        <end position="48"/>
    </location>
</feature>
<dbReference type="PROSITE" id="PS51257">
    <property type="entry name" value="PROKAR_LIPOPROTEIN"/>
    <property type="match status" value="1"/>
</dbReference>
<accession>A0A6J4PZ86</accession>
<dbReference type="EMBL" id="CADCVB010000098">
    <property type="protein sequence ID" value="CAA9427868.1"/>
    <property type="molecule type" value="Genomic_DNA"/>
</dbReference>
<organism evidence="3">
    <name type="scientific">uncultured Rubrobacteraceae bacterium</name>
    <dbReference type="NCBI Taxonomy" id="349277"/>
    <lineage>
        <taxon>Bacteria</taxon>
        <taxon>Bacillati</taxon>
        <taxon>Actinomycetota</taxon>
        <taxon>Rubrobacteria</taxon>
        <taxon>Rubrobacterales</taxon>
        <taxon>Rubrobacteraceae</taxon>
        <taxon>environmental samples</taxon>
    </lineage>
</organism>
<evidence type="ECO:0000313" key="3">
    <source>
        <dbReference type="EMBL" id="CAA9427868.1"/>
    </source>
</evidence>
<feature type="signal peptide" evidence="2">
    <location>
        <begin position="1"/>
        <end position="27"/>
    </location>
</feature>